<name>A0A5J4ZM05_9ASTE</name>
<dbReference type="AlphaFoldDB" id="A0A5J4ZM05"/>
<evidence type="ECO:0000256" key="1">
    <source>
        <dbReference type="SAM" id="MobiDB-lite"/>
    </source>
</evidence>
<dbReference type="PANTHER" id="PTHR34659:SF5">
    <property type="match status" value="1"/>
</dbReference>
<feature type="compositionally biased region" description="Polar residues" evidence="1">
    <location>
        <begin position="266"/>
        <end position="278"/>
    </location>
</feature>
<evidence type="ECO:0000313" key="2">
    <source>
        <dbReference type="EMBL" id="KAA8519680.1"/>
    </source>
</evidence>
<dbReference type="PANTHER" id="PTHR34659">
    <property type="entry name" value="BNAA05G11610D PROTEIN"/>
    <property type="match status" value="1"/>
</dbReference>
<accession>A0A5J4ZM05</accession>
<dbReference type="Proteomes" id="UP000325577">
    <property type="component" value="Linkage Group LG6"/>
</dbReference>
<dbReference type="GO" id="GO:0006950">
    <property type="term" value="P:response to stress"/>
    <property type="evidence" value="ECO:0007669"/>
    <property type="project" value="TreeGrafter"/>
</dbReference>
<dbReference type="InterPro" id="IPR053273">
    <property type="entry name" value="CST_Regulator"/>
</dbReference>
<keyword evidence="3" id="KW-1185">Reference proteome</keyword>
<dbReference type="GO" id="GO:0005776">
    <property type="term" value="C:autophagosome"/>
    <property type="evidence" value="ECO:0007669"/>
    <property type="project" value="TreeGrafter"/>
</dbReference>
<proteinExistence type="predicted"/>
<reference evidence="2 3" key="1">
    <citation type="submission" date="2019-09" db="EMBL/GenBank/DDBJ databases">
        <title>A chromosome-level genome assembly of the Chinese tupelo Nyssa sinensis.</title>
        <authorList>
            <person name="Yang X."/>
            <person name="Kang M."/>
            <person name="Yang Y."/>
            <person name="Xiong H."/>
            <person name="Wang M."/>
            <person name="Zhang Z."/>
            <person name="Wang Z."/>
            <person name="Wu H."/>
            <person name="Ma T."/>
            <person name="Liu J."/>
            <person name="Xi Z."/>
        </authorList>
    </citation>
    <scope>NUCLEOTIDE SEQUENCE [LARGE SCALE GENOMIC DNA]</scope>
    <source>
        <strain evidence="2">J267</strain>
        <tissue evidence="2">Leaf</tissue>
    </source>
</reference>
<gene>
    <name evidence="2" type="ORF">F0562_013875</name>
</gene>
<feature type="region of interest" description="Disordered" evidence="1">
    <location>
        <begin position="253"/>
        <end position="281"/>
    </location>
</feature>
<protein>
    <submittedName>
        <fullName evidence="2">Uncharacterized protein</fullName>
    </submittedName>
</protein>
<dbReference type="GO" id="GO:0061908">
    <property type="term" value="C:phagophore"/>
    <property type="evidence" value="ECO:0007669"/>
    <property type="project" value="TreeGrafter"/>
</dbReference>
<dbReference type="EMBL" id="CM018049">
    <property type="protein sequence ID" value="KAA8519680.1"/>
    <property type="molecule type" value="Genomic_DNA"/>
</dbReference>
<organism evidence="2 3">
    <name type="scientific">Nyssa sinensis</name>
    <dbReference type="NCBI Taxonomy" id="561372"/>
    <lineage>
        <taxon>Eukaryota</taxon>
        <taxon>Viridiplantae</taxon>
        <taxon>Streptophyta</taxon>
        <taxon>Embryophyta</taxon>
        <taxon>Tracheophyta</taxon>
        <taxon>Spermatophyta</taxon>
        <taxon>Magnoliopsida</taxon>
        <taxon>eudicotyledons</taxon>
        <taxon>Gunneridae</taxon>
        <taxon>Pentapetalae</taxon>
        <taxon>asterids</taxon>
        <taxon>Cornales</taxon>
        <taxon>Nyssaceae</taxon>
        <taxon>Nyssa</taxon>
    </lineage>
</organism>
<evidence type="ECO:0000313" key="3">
    <source>
        <dbReference type="Proteomes" id="UP000325577"/>
    </source>
</evidence>
<dbReference type="OrthoDB" id="778244at2759"/>
<sequence length="300" mass="32443">MSLCMVNSLPHASFVEPTEGVQIGSSLKQNAHIGMYEKTSMGVRENPVEDNIFPSEIPEALSLAEKDLSVASSFFCVTQSNHEEEWNVQVNLSAPRSIEGKNSSTQTEETSNLVATAEISGALSLANSVILVHSCECKVLGSGLTSGDALSAEFNVSGIDTSAPNVIVSMAESSWVGFQLCGEFTETKDSMSFADSDLETTQPYNKPNVDESCIVVDGNELSCISLAAAKHQSYKKKIREVFASKMKKAKSQECEHQAPGYEDSDAGSNQQEGDSLTPSVHARKYESANRDFCESEWEIV</sequence>